<sequence length="204" mass="22871">MPCNNNTNFLCQANHPLSLTPKPSPSPKRETITYGKWFRLFRGLLKEFTFCGSFYCLMPLSGDFVWAISSETVNSLIGLSLNFFFILPFIDSDMSFWNSLLIAIGISYVDVPVLHPDYSTLFLGGFSCSLLRCSPIARGIGADVKWMFYGASRSVAGVGEYLQNAQKSKVDVVRYLRFAPVVGLFAYLLCLNLDEELWPNVVLC</sequence>
<comment type="caution">
    <text evidence="1">The sequence shown here is derived from an EMBL/GenBank/DDBJ whole genome shotgun (WGS) entry which is preliminary data.</text>
</comment>
<protein>
    <submittedName>
        <fullName evidence="1">Uncharacterized protein</fullName>
    </submittedName>
</protein>
<dbReference type="AlphaFoldDB" id="A0A8X7ZAZ8"/>
<keyword evidence="2" id="KW-1185">Reference proteome</keyword>
<organism evidence="1 2">
    <name type="scientific">Populus tomentosa</name>
    <name type="common">Chinese white poplar</name>
    <dbReference type="NCBI Taxonomy" id="118781"/>
    <lineage>
        <taxon>Eukaryota</taxon>
        <taxon>Viridiplantae</taxon>
        <taxon>Streptophyta</taxon>
        <taxon>Embryophyta</taxon>
        <taxon>Tracheophyta</taxon>
        <taxon>Spermatophyta</taxon>
        <taxon>Magnoliopsida</taxon>
        <taxon>eudicotyledons</taxon>
        <taxon>Gunneridae</taxon>
        <taxon>Pentapetalae</taxon>
        <taxon>rosids</taxon>
        <taxon>fabids</taxon>
        <taxon>Malpighiales</taxon>
        <taxon>Salicaceae</taxon>
        <taxon>Saliceae</taxon>
        <taxon>Populus</taxon>
    </lineage>
</organism>
<proteinExistence type="predicted"/>
<evidence type="ECO:0000313" key="2">
    <source>
        <dbReference type="Proteomes" id="UP000886885"/>
    </source>
</evidence>
<dbReference type="EMBL" id="JAAWWB010000015">
    <property type="protein sequence ID" value="KAG6765841.1"/>
    <property type="molecule type" value="Genomic_DNA"/>
</dbReference>
<reference evidence="1" key="1">
    <citation type="journal article" date="2020" name="bioRxiv">
        <title>Hybrid origin of Populus tomentosa Carr. identified through genome sequencing and phylogenomic analysis.</title>
        <authorList>
            <person name="An X."/>
            <person name="Gao K."/>
            <person name="Chen Z."/>
            <person name="Li J."/>
            <person name="Yang X."/>
            <person name="Yang X."/>
            <person name="Zhou J."/>
            <person name="Guo T."/>
            <person name="Zhao T."/>
            <person name="Huang S."/>
            <person name="Miao D."/>
            <person name="Khan W.U."/>
            <person name="Rao P."/>
            <person name="Ye M."/>
            <person name="Lei B."/>
            <person name="Liao W."/>
            <person name="Wang J."/>
            <person name="Ji L."/>
            <person name="Li Y."/>
            <person name="Guo B."/>
            <person name="Mustafa N.S."/>
            <person name="Li S."/>
            <person name="Yun Q."/>
            <person name="Keller S.R."/>
            <person name="Mao J."/>
            <person name="Zhang R."/>
            <person name="Strauss S.H."/>
        </authorList>
    </citation>
    <scope>NUCLEOTIDE SEQUENCE</scope>
    <source>
        <strain evidence="1">GM15</strain>
        <tissue evidence="1">Leaf</tissue>
    </source>
</reference>
<dbReference type="PANTHER" id="PTHR36367:SF2">
    <property type="entry name" value="TRANSMEMBRANE PROTEIN"/>
    <property type="match status" value="1"/>
</dbReference>
<evidence type="ECO:0000313" key="1">
    <source>
        <dbReference type="EMBL" id="KAG6765841.1"/>
    </source>
</evidence>
<dbReference type="PANTHER" id="PTHR36367">
    <property type="entry name" value="TRANSMEMBRANE PROTEIN"/>
    <property type="match status" value="1"/>
</dbReference>
<dbReference type="Proteomes" id="UP000886885">
    <property type="component" value="Chromosome 8A"/>
</dbReference>
<accession>A0A8X7ZAZ8</accession>
<name>A0A8X7ZAZ8_POPTO</name>
<gene>
    <name evidence="1" type="ORF">POTOM_029899</name>
</gene>